<feature type="region of interest" description="Disordered" evidence="1">
    <location>
        <begin position="65"/>
        <end position="136"/>
    </location>
</feature>
<protein>
    <submittedName>
        <fullName evidence="2">Uncharacterized protein</fullName>
    </submittedName>
</protein>
<feature type="compositionally biased region" description="Basic and acidic residues" evidence="1">
    <location>
        <begin position="88"/>
        <end position="104"/>
    </location>
</feature>
<comment type="caution">
    <text evidence="2">The sequence shown here is derived from an EMBL/GenBank/DDBJ whole genome shotgun (WGS) entry which is preliminary data.</text>
</comment>
<evidence type="ECO:0000313" key="2">
    <source>
        <dbReference type="EMBL" id="RMC31173.1"/>
    </source>
</evidence>
<gene>
    <name evidence="2" type="ORF">C9E81_20755</name>
</gene>
<keyword evidence="3" id="KW-1185">Reference proteome</keyword>
<sequence length="254" mass="28483">MELQLEELGTSATEDALAAEQASHKARSLCAASHAAIRVQAVPRSPGPRERTVVEAPKPAVAVARTSREDGRRCHRDAGSDPAAMEGDPDRAREVHIPGLRKDQPATSPLPCDPARMGRAQPDRARQWPRSGRPLDQWRDSLRSAFPVIGRHPSYNRSTTSDDNPDISVQITLFCFPHRLHRRDKVCVNQMAGCEMLRAVSGQLWHKFPTVELRDRAARYETATCRKVQGIWRIPWYKNALAVIAQGWIDRRHG</sequence>
<name>A0A3M0M218_9RHOB</name>
<evidence type="ECO:0000313" key="3">
    <source>
        <dbReference type="Proteomes" id="UP000273516"/>
    </source>
</evidence>
<dbReference type="AlphaFoldDB" id="A0A3M0M218"/>
<reference evidence="2 3" key="1">
    <citation type="submission" date="2018-07" db="EMBL/GenBank/DDBJ databases">
        <authorList>
            <person name="Zhang Y."/>
            <person name="Wang L."/>
            <person name="Ma S."/>
        </authorList>
    </citation>
    <scope>NUCLEOTIDE SEQUENCE [LARGE SCALE GENOMIC DNA]</scope>
    <source>
        <strain evidence="2 3">4-2</strain>
    </source>
</reference>
<feature type="compositionally biased region" description="Basic and acidic residues" evidence="1">
    <location>
        <begin position="66"/>
        <end position="79"/>
    </location>
</feature>
<feature type="region of interest" description="Disordered" evidence="1">
    <location>
        <begin position="1"/>
        <end position="24"/>
    </location>
</feature>
<dbReference type="EMBL" id="QOKZ01000013">
    <property type="protein sequence ID" value="RMC31173.1"/>
    <property type="molecule type" value="Genomic_DNA"/>
</dbReference>
<dbReference type="Proteomes" id="UP000273516">
    <property type="component" value="Unassembled WGS sequence"/>
</dbReference>
<evidence type="ECO:0000256" key="1">
    <source>
        <dbReference type="SAM" id="MobiDB-lite"/>
    </source>
</evidence>
<accession>A0A3M0M218</accession>
<organism evidence="2 3">
    <name type="scientific">Paracoccus alkanivorans</name>
    <dbReference type="NCBI Taxonomy" id="2116655"/>
    <lineage>
        <taxon>Bacteria</taxon>
        <taxon>Pseudomonadati</taxon>
        <taxon>Pseudomonadota</taxon>
        <taxon>Alphaproteobacteria</taxon>
        <taxon>Rhodobacterales</taxon>
        <taxon>Paracoccaceae</taxon>
        <taxon>Paracoccus</taxon>
    </lineage>
</organism>
<proteinExistence type="predicted"/>